<dbReference type="RefSeq" id="WP_078039360.1">
    <property type="nucleotide sequence ID" value="NZ_CP015820.1"/>
</dbReference>
<dbReference type="Proteomes" id="UP000189660">
    <property type="component" value="Chromosome"/>
</dbReference>
<organism evidence="11 12">
    <name type="scientific">Bartonella apihabitans</name>
    <dbReference type="NCBI Taxonomy" id="2750929"/>
    <lineage>
        <taxon>Bacteria</taxon>
        <taxon>Pseudomonadati</taxon>
        <taxon>Pseudomonadota</taxon>
        <taxon>Alphaproteobacteria</taxon>
        <taxon>Hyphomicrobiales</taxon>
        <taxon>Bartonellaceae</taxon>
        <taxon>Bartonella</taxon>
    </lineage>
</organism>
<dbReference type="GO" id="GO:0008320">
    <property type="term" value="F:protein transmembrane transporter activity"/>
    <property type="evidence" value="ECO:0007669"/>
    <property type="project" value="UniProtKB-UniRule"/>
</dbReference>
<evidence type="ECO:0000256" key="8">
    <source>
        <dbReference type="ARBA" id="ARBA00023136"/>
    </source>
</evidence>
<evidence type="ECO:0000256" key="5">
    <source>
        <dbReference type="ARBA" id="ARBA00022927"/>
    </source>
</evidence>
<evidence type="ECO:0000256" key="7">
    <source>
        <dbReference type="ARBA" id="ARBA00023010"/>
    </source>
</evidence>
<feature type="region of interest" description="Disordered" evidence="10">
    <location>
        <begin position="93"/>
        <end position="143"/>
    </location>
</feature>
<dbReference type="HAMAP" id="MF_00237">
    <property type="entry name" value="TatB"/>
    <property type="match status" value="1"/>
</dbReference>
<evidence type="ECO:0000313" key="12">
    <source>
        <dbReference type="Proteomes" id="UP000189660"/>
    </source>
</evidence>
<evidence type="ECO:0000256" key="4">
    <source>
        <dbReference type="ARBA" id="ARBA00022692"/>
    </source>
</evidence>
<keyword evidence="7 9" id="KW-0811">Translocation</keyword>
<dbReference type="InterPro" id="IPR018448">
    <property type="entry name" value="TatB"/>
</dbReference>
<dbReference type="OrthoDB" id="7206969at2"/>
<evidence type="ECO:0000256" key="1">
    <source>
        <dbReference type="ARBA" id="ARBA00004167"/>
    </source>
</evidence>
<reference evidence="11 12" key="1">
    <citation type="submission" date="2016-11" db="EMBL/GenBank/DDBJ databases">
        <title>Comparative genomics of Bartonella apis.</title>
        <authorList>
            <person name="Engel P."/>
        </authorList>
    </citation>
    <scope>NUCLEOTIDE SEQUENCE [LARGE SCALE GENOMIC DNA]</scope>
    <source>
        <strain evidence="11 12">BBC0178</strain>
    </source>
</reference>
<evidence type="ECO:0000256" key="6">
    <source>
        <dbReference type="ARBA" id="ARBA00022989"/>
    </source>
</evidence>
<keyword evidence="8 9" id="KW-0472">Membrane</keyword>
<gene>
    <name evidence="9" type="primary">tatB</name>
    <name evidence="11" type="ORF">BBC0178_008940</name>
</gene>
<dbReference type="Gene3D" id="1.20.5.3310">
    <property type="match status" value="1"/>
</dbReference>
<keyword evidence="2 9" id="KW-0813">Transport</keyword>
<proteinExistence type="inferred from homology"/>
<protein>
    <recommendedName>
        <fullName evidence="9">Sec-independent protein translocase protein TatB</fullName>
    </recommendedName>
</protein>
<dbReference type="AlphaFoldDB" id="A0A1U9MAQ0"/>
<dbReference type="NCBIfam" id="TIGR01410">
    <property type="entry name" value="tatB"/>
    <property type="match status" value="1"/>
</dbReference>
<keyword evidence="12" id="KW-1185">Reference proteome</keyword>
<sequence length="258" mass="27706">MFGIDGPEFIVILIVLIVVVGPKDLPKMLKAIGKATARMRTTANEFRRQFDEAMHEAELDDLQKTLTDVKDLDPRKKLTEIFDPIRDVAKDVKASIDGHQDAETSSINDQSSEQSDNKSSGEANSASDKSNSQAVTSNRETVSSVRIVDDEKFQSATVSTASAGVDSMATEEHPATPTSSEVTRTKRTVETPAKGKMTAKQTAALKPKTATKRKVSATTKSSSPEKTASTGAVKAPAQEQKTVKQAASRPKKTTVADV</sequence>
<dbReference type="GO" id="GO:0043953">
    <property type="term" value="P:protein transport by the Tat complex"/>
    <property type="evidence" value="ECO:0007669"/>
    <property type="project" value="UniProtKB-UniRule"/>
</dbReference>
<comment type="function">
    <text evidence="9">Part of the twin-arginine translocation (Tat) system that transports large folded proteins containing a characteristic twin-arginine motif in their signal peptide across membranes. Together with TatC, TatB is part of a receptor directly interacting with Tat signal peptides. TatB may form an oligomeric binding site that transiently accommodates folded Tat precursor proteins before their translocation.</text>
</comment>
<comment type="subunit">
    <text evidence="9">The Tat system comprises two distinct complexes: a TatABC complex, containing multiple copies of TatA, TatB and TatC subunits, and a separate TatA complex, containing only TatA subunits. Substrates initially bind to the TatABC complex, which probably triggers association of the separate TatA complex to form the active translocon.</text>
</comment>
<feature type="region of interest" description="Disordered" evidence="10">
    <location>
        <begin position="159"/>
        <end position="258"/>
    </location>
</feature>
<feature type="compositionally biased region" description="Polar residues" evidence="10">
    <location>
        <begin position="216"/>
        <end position="230"/>
    </location>
</feature>
<dbReference type="GO" id="GO:0033281">
    <property type="term" value="C:TAT protein transport complex"/>
    <property type="evidence" value="ECO:0007669"/>
    <property type="project" value="UniProtKB-UniRule"/>
</dbReference>
<evidence type="ECO:0000256" key="10">
    <source>
        <dbReference type="SAM" id="MobiDB-lite"/>
    </source>
</evidence>
<name>A0A1U9MAQ0_9HYPH</name>
<evidence type="ECO:0000313" key="11">
    <source>
        <dbReference type="EMBL" id="AQT42384.1"/>
    </source>
</evidence>
<dbReference type="KEGG" id="bapa:BBC0178_008940"/>
<dbReference type="InterPro" id="IPR003369">
    <property type="entry name" value="TatA/B/E"/>
</dbReference>
<keyword evidence="3 9" id="KW-1003">Cell membrane</keyword>
<keyword evidence="6 9" id="KW-1133">Transmembrane helix</keyword>
<keyword evidence="4 9" id="KW-0812">Transmembrane</keyword>
<dbReference type="Pfam" id="PF02416">
    <property type="entry name" value="TatA_B_E"/>
    <property type="match status" value="1"/>
</dbReference>
<keyword evidence="5 9" id="KW-0653">Protein transport</keyword>
<evidence type="ECO:0000256" key="9">
    <source>
        <dbReference type="HAMAP-Rule" id="MF_00237"/>
    </source>
</evidence>
<comment type="subcellular location">
    <subcellularLocation>
        <location evidence="9">Cell membrane</location>
        <topology evidence="9">Single-pass membrane protein</topology>
    </subcellularLocation>
    <subcellularLocation>
        <location evidence="1">Membrane</location>
        <topology evidence="1">Single-pass membrane protein</topology>
    </subcellularLocation>
</comment>
<accession>A0A1U9MAQ0</accession>
<feature type="compositionally biased region" description="Polar residues" evidence="10">
    <location>
        <begin position="103"/>
        <end position="143"/>
    </location>
</feature>
<dbReference type="EMBL" id="CP015820">
    <property type="protein sequence ID" value="AQT42384.1"/>
    <property type="molecule type" value="Genomic_DNA"/>
</dbReference>
<evidence type="ECO:0000256" key="2">
    <source>
        <dbReference type="ARBA" id="ARBA00022448"/>
    </source>
</evidence>
<evidence type="ECO:0000256" key="3">
    <source>
        <dbReference type="ARBA" id="ARBA00022475"/>
    </source>
</evidence>
<comment type="similarity">
    <text evidence="9">Belongs to the TatB family.</text>
</comment>
<feature type="compositionally biased region" description="Basic and acidic residues" evidence="10">
    <location>
        <begin position="93"/>
        <end position="102"/>
    </location>
</feature>